<feature type="transmembrane region" description="Helical" evidence="7">
    <location>
        <begin position="103"/>
        <end position="126"/>
    </location>
</feature>
<evidence type="ECO:0000256" key="6">
    <source>
        <dbReference type="ARBA" id="ARBA00025799"/>
    </source>
</evidence>
<dbReference type="AlphaFoldDB" id="A0A816P1L7"/>
<dbReference type="Proteomes" id="UP000663866">
    <property type="component" value="Unassembled WGS sequence"/>
</dbReference>
<dbReference type="PANTHER" id="PTHR21493:SF9">
    <property type="entry name" value="GOLGI TRANSPORT PROTEIN 1-RELATED"/>
    <property type="match status" value="1"/>
</dbReference>
<dbReference type="GO" id="GO:0000139">
    <property type="term" value="C:Golgi membrane"/>
    <property type="evidence" value="ECO:0007669"/>
    <property type="project" value="UniProtKB-SubCell"/>
</dbReference>
<name>A0A816P1L7_9BILA</name>
<dbReference type="Pfam" id="PF04178">
    <property type="entry name" value="Got1"/>
    <property type="match status" value="1"/>
</dbReference>
<evidence type="ECO:0000313" key="17">
    <source>
        <dbReference type="Proteomes" id="UP000663856"/>
    </source>
</evidence>
<dbReference type="Proteomes" id="UP000663824">
    <property type="component" value="Unassembled WGS sequence"/>
</dbReference>
<evidence type="ECO:0000313" key="14">
    <source>
        <dbReference type="EMBL" id="CAF3960872.1"/>
    </source>
</evidence>
<dbReference type="Proteomes" id="UP000663855">
    <property type="component" value="Unassembled WGS sequence"/>
</dbReference>
<dbReference type="Proteomes" id="UP000663834">
    <property type="component" value="Unassembled WGS sequence"/>
</dbReference>
<evidence type="ECO:0000313" key="12">
    <source>
        <dbReference type="EMBL" id="CAF2083878.1"/>
    </source>
</evidence>
<keyword evidence="18" id="KW-1185">Reference proteome</keyword>
<proteinExistence type="inferred from homology"/>
<dbReference type="GO" id="GO:0005829">
    <property type="term" value="C:cytosol"/>
    <property type="evidence" value="ECO:0007669"/>
    <property type="project" value="GOC"/>
</dbReference>
<evidence type="ECO:0000256" key="2">
    <source>
        <dbReference type="ARBA" id="ARBA00022692"/>
    </source>
</evidence>
<keyword evidence="3 7" id="KW-1133">Transmembrane helix</keyword>
<dbReference type="InterPro" id="IPR007305">
    <property type="entry name" value="Vesicle_transpt_Got1/SFT2"/>
</dbReference>
<dbReference type="Proteomes" id="UP000663887">
    <property type="component" value="Unassembled WGS sequence"/>
</dbReference>
<dbReference type="EMBL" id="CAJNOW010015753">
    <property type="protein sequence ID" value="CAF1644826.1"/>
    <property type="molecule type" value="Genomic_DNA"/>
</dbReference>
<reference evidence="10" key="1">
    <citation type="submission" date="2021-02" db="EMBL/GenBank/DDBJ databases">
        <authorList>
            <person name="Nowell W R."/>
        </authorList>
    </citation>
    <scope>NUCLEOTIDE SEQUENCE</scope>
</reference>
<evidence type="ECO:0000313" key="13">
    <source>
        <dbReference type="EMBL" id="CAF3929213.1"/>
    </source>
</evidence>
<comment type="similarity">
    <text evidence="6">Belongs to the GOT1 family.</text>
</comment>
<dbReference type="Proteomes" id="UP000663842">
    <property type="component" value="Unassembled WGS sequence"/>
</dbReference>
<dbReference type="GO" id="GO:0006888">
    <property type="term" value="P:endoplasmic reticulum to Golgi vesicle-mediated transport"/>
    <property type="evidence" value="ECO:0007669"/>
    <property type="project" value="InterPro"/>
</dbReference>
<dbReference type="EMBL" id="CAJNRE010009647">
    <property type="protein sequence ID" value="CAF2083878.1"/>
    <property type="molecule type" value="Genomic_DNA"/>
</dbReference>
<dbReference type="EMBL" id="CAJNRF010002808">
    <property type="protein sequence ID" value="CAF2042935.1"/>
    <property type="molecule type" value="Genomic_DNA"/>
</dbReference>
<evidence type="ECO:0000256" key="4">
    <source>
        <dbReference type="ARBA" id="ARBA00023034"/>
    </source>
</evidence>
<dbReference type="Proteomes" id="UP000676336">
    <property type="component" value="Unassembled WGS sequence"/>
</dbReference>
<dbReference type="EMBL" id="CAJOBG010006790">
    <property type="protein sequence ID" value="CAF4197547.1"/>
    <property type="molecule type" value="Genomic_DNA"/>
</dbReference>
<evidence type="ECO:0000313" key="9">
    <source>
        <dbReference type="EMBL" id="CAF1644826.1"/>
    </source>
</evidence>
<comment type="caution">
    <text evidence="10">The sequence shown here is derived from an EMBL/GenBank/DDBJ whole genome shotgun (WGS) entry which is preliminary data.</text>
</comment>
<evidence type="ECO:0000313" key="10">
    <source>
        <dbReference type="EMBL" id="CAF2042935.1"/>
    </source>
</evidence>
<keyword evidence="4" id="KW-0333">Golgi apparatus</keyword>
<dbReference type="PANTHER" id="PTHR21493">
    <property type="entry name" value="CGI-141-RELATED/LIPASE CONTAINING PROTEIN"/>
    <property type="match status" value="1"/>
</dbReference>
<dbReference type="EMBL" id="CAJNRG010005296">
    <property type="protein sequence ID" value="CAF2074627.1"/>
    <property type="molecule type" value="Genomic_DNA"/>
</dbReference>
<keyword evidence="5 7" id="KW-0472">Membrane</keyword>
<sequence>MVFWDLNDSQRMGAGLIGFAFFFILLGFALFFDRALLALGNIFLIVGVILLLGLSRARTFFVQPDRLTGSACFFAGIGLLLLRWPIVGVILEIIGFYKLFGGFIPVIISVIRSIPGFGFVLSLPYISTLIKKLEGIDDRKSTIKKPVVTTNSAKIVNIGQEISQRNIK</sequence>
<feature type="transmembrane region" description="Helical" evidence="7">
    <location>
        <begin position="12"/>
        <end position="32"/>
    </location>
</feature>
<dbReference type="EMBL" id="CAJOBF010001239">
    <property type="protein sequence ID" value="CAF3929213.1"/>
    <property type="molecule type" value="Genomic_DNA"/>
</dbReference>
<evidence type="ECO:0000256" key="5">
    <source>
        <dbReference type="ARBA" id="ARBA00023136"/>
    </source>
</evidence>
<organism evidence="10 17">
    <name type="scientific">Rotaria magnacalcarata</name>
    <dbReference type="NCBI Taxonomy" id="392030"/>
    <lineage>
        <taxon>Eukaryota</taxon>
        <taxon>Metazoa</taxon>
        <taxon>Spiralia</taxon>
        <taxon>Gnathifera</taxon>
        <taxon>Rotifera</taxon>
        <taxon>Eurotatoria</taxon>
        <taxon>Bdelloidea</taxon>
        <taxon>Philodinida</taxon>
        <taxon>Philodinidae</taxon>
        <taxon>Rotaria</taxon>
    </lineage>
</organism>
<dbReference type="Proteomes" id="UP000681967">
    <property type="component" value="Unassembled WGS sequence"/>
</dbReference>
<keyword evidence="2 7" id="KW-0812">Transmembrane</keyword>
<feature type="transmembrane region" description="Helical" evidence="7">
    <location>
        <begin position="67"/>
        <end position="97"/>
    </location>
</feature>
<feature type="transmembrane region" description="Helical" evidence="7">
    <location>
        <begin position="38"/>
        <end position="55"/>
    </location>
</feature>
<dbReference type="Proteomes" id="UP000663856">
    <property type="component" value="Unassembled WGS sequence"/>
</dbReference>
<dbReference type="OrthoDB" id="204784at2759"/>
<dbReference type="InterPro" id="IPR045176">
    <property type="entry name" value="Got1"/>
</dbReference>
<evidence type="ECO:0000313" key="15">
    <source>
        <dbReference type="EMBL" id="CAF4072272.1"/>
    </source>
</evidence>
<comment type="subcellular location">
    <subcellularLocation>
        <location evidence="1">Golgi apparatus membrane</location>
        <topology evidence="1">Multi-pass membrane protein</topology>
    </subcellularLocation>
</comment>
<dbReference type="EMBL" id="CAJOBH010007005">
    <property type="protein sequence ID" value="CAF4072272.1"/>
    <property type="molecule type" value="Genomic_DNA"/>
</dbReference>
<protein>
    <submittedName>
        <fullName evidence="10">Uncharacterized protein</fullName>
    </submittedName>
</protein>
<evidence type="ECO:0000256" key="1">
    <source>
        <dbReference type="ARBA" id="ARBA00004653"/>
    </source>
</evidence>
<gene>
    <name evidence="15" type="ORF">BYL167_LOCUS17591</name>
    <name evidence="8" type="ORF">CJN711_LOCUS11872</name>
    <name evidence="9" type="ORF">KQP761_LOCUS28781</name>
    <name evidence="12" type="ORF">MBJ925_LOCUS19151</name>
    <name evidence="16" type="ORF">OVN521_LOCUS26204</name>
    <name evidence="14" type="ORF">SMN809_LOCUS9783</name>
    <name evidence="13" type="ORF">UXM345_LOCUS12088</name>
    <name evidence="10" type="ORF">WKI299_LOCUS8651</name>
    <name evidence="11" type="ORF">XDN619_LOCUS13314</name>
</gene>
<evidence type="ECO:0000313" key="16">
    <source>
        <dbReference type="EMBL" id="CAF4197547.1"/>
    </source>
</evidence>
<evidence type="ECO:0000256" key="7">
    <source>
        <dbReference type="SAM" id="Phobius"/>
    </source>
</evidence>
<evidence type="ECO:0000313" key="18">
    <source>
        <dbReference type="Proteomes" id="UP000663866"/>
    </source>
</evidence>
<dbReference type="EMBL" id="CAJNOV010005124">
    <property type="protein sequence ID" value="CAF1198068.1"/>
    <property type="molecule type" value="Genomic_DNA"/>
</dbReference>
<dbReference type="EMBL" id="CAJOBI010003231">
    <property type="protein sequence ID" value="CAF3960872.1"/>
    <property type="molecule type" value="Genomic_DNA"/>
</dbReference>
<evidence type="ECO:0000313" key="11">
    <source>
        <dbReference type="EMBL" id="CAF2074627.1"/>
    </source>
</evidence>
<evidence type="ECO:0000256" key="3">
    <source>
        <dbReference type="ARBA" id="ARBA00022989"/>
    </source>
</evidence>
<accession>A0A816P1L7</accession>
<evidence type="ECO:0000313" key="8">
    <source>
        <dbReference type="EMBL" id="CAF1198068.1"/>
    </source>
</evidence>
<dbReference type="GO" id="GO:0042147">
    <property type="term" value="P:retrograde transport, endosome to Golgi"/>
    <property type="evidence" value="ECO:0007669"/>
    <property type="project" value="InterPro"/>
</dbReference>